<feature type="signal peptide" evidence="1">
    <location>
        <begin position="1"/>
        <end position="23"/>
    </location>
</feature>
<reference evidence="2 3" key="1">
    <citation type="submission" date="2014-11" db="EMBL/GenBank/DDBJ databases">
        <title>Complete Genome Sequence of Pseudoalteromonas sp. Strain OCN003 Isolated from Kaneohe Bay, Oahu, Hawaii.</title>
        <authorList>
            <person name="Beurmann S."/>
            <person name="Videau P."/>
            <person name="Ushijima B."/>
            <person name="Smith A.M."/>
            <person name="Aeby G.S."/>
            <person name="Callahan S.M."/>
            <person name="Belcaid M."/>
        </authorList>
    </citation>
    <scope>NUCLEOTIDE SEQUENCE [LARGE SCALE GENOMIC DNA]</scope>
    <source>
        <strain evidence="2 3">OCN003</strain>
    </source>
</reference>
<dbReference type="EMBL" id="CP009889">
    <property type="protein sequence ID" value="AIY66442.1"/>
    <property type="molecule type" value="Genomic_DNA"/>
</dbReference>
<proteinExistence type="predicted"/>
<evidence type="ECO:0000313" key="3">
    <source>
        <dbReference type="Proteomes" id="UP000030341"/>
    </source>
</evidence>
<dbReference type="HOGENOM" id="CLU_2809267_0_0_6"/>
<keyword evidence="1" id="KW-0732">Signal</keyword>
<keyword evidence="3" id="KW-1185">Reference proteome</keyword>
<dbReference type="KEGG" id="pseo:OM33_14860"/>
<name>A0A0A7EKD4_9GAMM</name>
<protein>
    <submittedName>
        <fullName evidence="2">Uncharacterized protein</fullName>
    </submittedName>
</protein>
<feature type="chain" id="PRO_5002039213" evidence="1">
    <location>
        <begin position="24"/>
        <end position="67"/>
    </location>
</feature>
<dbReference type="AlphaFoldDB" id="A0A0A7EKD4"/>
<accession>A0A0A7EKD4</accession>
<organism evidence="2 3">
    <name type="scientific">Pseudoalteromonas piratica</name>
    <dbReference type="NCBI Taxonomy" id="1348114"/>
    <lineage>
        <taxon>Bacteria</taxon>
        <taxon>Pseudomonadati</taxon>
        <taxon>Pseudomonadota</taxon>
        <taxon>Gammaproteobacteria</taxon>
        <taxon>Alteromonadales</taxon>
        <taxon>Pseudoalteromonadaceae</taxon>
        <taxon>Pseudoalteromonas</taxon>
    </lineage>
</organism>
<gene>
    <name evidence="2" type="ORF">OM33_14860</name>
</gene>
<evidence type="ECO:0000256" key="1">
    <source>
        <dbReference type="SAM" id="SignalP"/>
    </source>
</evidence>
<dbReference type="RefSeq" id="WP_040134659.1">
    <property type="nucleotide sequence ID" value="NZ_CP009889.1"/>
</dbReference>
<sequence length="67" mass="7188">MKNLIISLLVGIGISVSMGVANASDQMNASGYIGMVKQVITPDGIRCYKCNSEHTCVIIRCPSTQEK</sequence>
<evidence type="ECO:0000313" key="2">
    <source>
        <dbReference type="EMBL" id="AIY66442.1"/>
    </source>
</evidence>
<dbReference type="Proteomes" id="UP000030341">
    <property type="component" value="Chromosome 2"/>
</dbReference>